<name>A0AA48P8S6_9NEOP</name>
<evidence type="ECO:0000256" key="9">
    <source>
        <dbReference type="ARBA" id="ARBA00022967"/>
    </source>
</evidence>
<keyword evidence="15 17" id="KW-0472">Membrane</keyword>
<dbReference type="InterPro" id="IPR003945">
    <property type="entry name" value="NU5C-like"/>
</dbReference>
<feature type="transmembrane region" description="Helical" evidence="17">
    <location>
        <begin position="112"/>
        <end position="131"/>
    </location>
</feature>
<feature type="transmembrane region" description="Helical" evidence="17">
    <location>
        <begin position="382"/>
        <end position="404"/>
    </location>
</feature>
<feature type="domain" description="NADH:quinone oxidoreductase/Mrp antiporter transmembrane" evidence="18">
    <location>
        <begin position="107"/>
        <end position="382"/>
    </location>
</feature>
<dbReference type="EC" id="7.1.1.2" evidence="3 17"/>
<feature type="transmembrane region" description="Helical" evidence="17">
    <location>
        <begin position="152"/>
        <end position="172"/>
    </location>
</feature>
<evidence type="ECO:0000256" key="6">
    <source>
        <dbReference type="ARBA" id="ARBA00022660"/>
    </source>
</evidence>
<feature type="transmembrane region" description="Helical" evidence="17">
    <location>
        <begin position="340"/>
        <end position="362"/>
    </location>
</feature>
<organism evidence="21">
    <name type="scientific">Junonia vestina livia</name>
    <dbReference type="NCBI Taxonomy" id="2691559"/>
    <lineage>
        <taxon>Eukaryota</taxon>
        <taxon>Metazoa</taxon>
        <taxon>Ecdysozoa</taxon>
        <taxon>Arthropoda</taxon>
        <taxon>Hexapoda</taxon>
        <taxon>Insecta</taxon>
        <taxon>Pterygota</taxon>
        <taxon>Neoptera</taxon>
        <taxon>Endopterygota</taxon>
        <taxon>Lepidoptera</taxon>
        <taxon>Glossata</taxon>
        <taxon>Ditrysia</taxon>
        <taxon>Papilionoidea</taxon>
        <taxon>Nymphalidae</taxon>
        <taxon>Nymphalinae</taxon>
        <taxon>Junonia</taxon>
    </lineage>
</organism>
<evidence type="ECO:0000256" key="8">
    <source>
        <dbReference type="ARBA" id="ARBA00022792"/>
    </source>
</evidence>
<dbReference type="PRINTS" id="PR01435">
    <property type="entry name" value="NPOXDRDTASE5"/>
</dbReference>
<evidence type="ECO:0000256" key="3">
    <source>
        <dbReference type="ARBA" id="ARBA00012944"/>
    </source>
</evidence>
<dbReference type="Pfam" id="PF00662">
    <property type="entry name" value="Proton_antipo_N"/>
    <property type="match status" value="1"/>
</dbReference>
<feature type="transmembrane region" description="Helical" evidence="17">
    <location>
        <begin position="297"/>
        <end position="319"/>
    </location>
</feature>
<comment type="catalytic activity">
    <reaction evidence="16 17">
        <text>a ubiquinone + NADH + 5 H(+)(in) = a ubiquinol + NAD(+) + 4 H(+)(out)</text>
        <dbReference type="Rhea" id="RHEA:29091"/>
        <dbReference type="Rhea" id="RHEA-COMP:9565"/>
        <dbReference type="Rhea" id="RHEA-COMP:9566"/>
        <dbReference type="ChEBI" id="CHEBI:15378"/>
        <dbReference type="ChEBI" id="CHEBI:16389"/>
        <dbReference type="ChEBI" id="CHEBI:17976"/>
        <dbReference type="ChEBI" id="CHEBI:57540"/>
        <dbReference type="ChEBI" id="CHEBI:57945"/>
        <dbReference type="EC" id="7.1.1.2"/>
    </reaction>
</comment>
<evidence type="ECO:0000256" key="16">
    <source>
        <dbReference type="ARBA" id="ARBA00049551"/>
    </source>
</evidence>
<dbReference type="Pfam" id="PF00361">
    <property type="entry name" value="Proton_antipo_M"/>
    <property type="match status" value="1"/>
</dbReference>
<feature type="transmembrane region" description="Helical" evidence="17">
    <location>
        <begin position="184"/>
        <end position="206"/>
    </location>
</feature>
<comment type="subcellular location">
    <subcellularLocation>
        <location evidence="2">Mitochondrion inner membrane</location>
        <topology evidence="2">Multi-pass membrane protein</topology>
    </subcellularLocation>
</comment>
<keyword evidence="5 17" id="KW-0813">Transport</keyword>
<evidence type="ECO:0000256" key="17">
    <source>
        <dbReference type="RuleBase" id="RU003404"/>
    </source>
</evidence>
<keyword evidence="9" id="KW-1278">Translocase</keyword>
<reference evidence="21" key="2">
    <citation type="submission" date="2022-03" db="EMBL/GenBank/DDBJ databases">
        <authorList>
            <person name="Lalonde M.M.L."/>
            <person name="Marcus J.M."/>
        </authorList>
    </citation>
    <scope>NUCLEOTIDE SEQUENCE</scope>
    <source>
        <strain evidence="21">NVG-5659</strain>
    </source>
</reference>
<gene>
    <name evidence="21" type="primary">ND5</name>
</gene>
<dbReference type="AlphaFoldDB" id="A0AA48P8S6"/>
<feature type="transmembrane region" description="Helical" evidence="17">
    <location>
        <begin position="557"/>
        <end position="576"/>
    </location>
</feature>
<feature type="transmembrane region" description="Helical" evidence="17">
    <location>
        <begin position="87"/>
        <end position="106"/>
    </location>
</feature>
<evidence type="ECO:0000256" key="14">
    <source>
        <dbReference type="ARBA" id="ARBA00023128"/>
    </source>
</evidence>
<protein>
    <recommendedName>
        <fullName evidence="4 17">NADH-ubiquinone oxidoreductase chain 5</fullName>
        <ecNumber evidence="3 17">7.1.1.2</ecNumber>
    </recommendedName>
</protein>
<comment type="function">
    <text evidence="17">Core subunit of the mitochondrial membrane respiratory chain NADH dehydrogenase (Complex I) which catalyzes electron transfer from NADH through the respiratory chain, using ubiquinone as an electron acceptor. Essential for the catalytic activity and assembly of complex I.</text>
</comment>
<keyword evidence="7 17" id="KW-0812">Transmembrane</keyword>
<evidence type="ECO:0000256" key="4">
    <source>
        <dbReference type="ARBA" id="ARBA00021096"/>
    </source>
</evidence>
<evidence type="ECO:0000256" key="15">
    <source>
        <dbReference type="ARBA" id="ARBA00023136"/>
    </source>
</evidence>
<dbReference type="PANTHER" id="PTHR42829">
    <property type="entry name" value="NADH-UBIQUINONE OXIDOREDUCTASE CHAIN 5"/>
    <property type="match status" value="1"/>
</dbReference>
<evidence type="ECO:0000256" key="2">
    <source>
        <dbReference type="ARBA" id="ARBA00004448"/>
    </source>
</evidence>
<evidence type="ECO:0000256" key="13">
    <source>
        <dbReference type="ARBA" id="ARBA00023075"/>
    </source>
</evidence>
<evidence type="ECO:0000259" key="18">
    <source>
        <dbReference type="Pfam" id="PF00361"/>
    </source>
</evidence>
<feature type="transmembrane region" description="Helical" evidence="17">
    <location>
        <begin position="273"/>
        <end position="291"/>
    </location>
</feature>
<feature type="transmembrane region" description="Helical" evidence="17">
    <location>
        <begin position="49"/>
        <end position="75"/>
    </location>
</feature>
<evidence type="ECO:0000256" key="5">
    <source>
        <dbReference type="ARBA" id="ARBA00022448"/>
    </source>
</evidence>
<dbReference type="GO" id="GO:0042773">
    <property type="term" value="P:ATP synthesis coupled electron transport"/>
    <property type="evidence" value="ECO:0007669"/>
    <property type="project" value="InterPro"/>
</dbReference>
<dbReference type="InterPro" id="IPR001750">
    <property type="entry name" value="ND/Mrp_TM"/>
</dbReference>
<evidence type="ECO:0000259" key="20">
    <source>
        <dbReference type="Pfam" id="PF06455"/>
    </source>
</evidence>
<comment type="similarity">
    <text evidence="17">Belongs to the complex I subunit 5 family.</text>
</comment>
<keyword evidence="11 17" id="KW-1133">Transmembrane helix</keyword>
<dbReference type="GO" id="GO:0005743">
    <property type="term" value="C:mitochondrial inner membrane"/>
    <property type="evidence" value="ECO:0007669"/>
    <property type="project" value="UniProtKB-SubCell"/>
</dbReference>
<evidence type="ECO:0000256" key="10">
    <source>
        <dbReference type="ARBA" id="ARBA00022982"/>
    </source>
</evidence>
<sequence>MNKYSLCFISFFFLFFFMLINFFMMIYFIMNNMVLLLEWEVISFNSMNIVMSILLDWMSLLFMMFVSLISSSVIFYSKSYMSSELNLNRFIILVLLFVFSMILLIISPNMISIFLGWDGLGLVSYCLIIYYQNIKSYNAGMLTALSNRIGDVMILMLISWMVNYGSWNYIFYLNFMSNDYSMKVIGVLVILAAMTKSAQIPFSSWLPAAMAAPTPVSALVHSSTLVTAGVYLLIRFNNLLIDMFFFKVLLLLSGLTMFMAGICANYEFDLKKIIALSTLSQLGLMMSILSMGYGDLAFFHLLTHAMFKALLFMCAGVIIHMMSDNQDIRMMGGISMYIPLTSLCMNISNLALCGIPFLAGFYSKDMILEVVSMSNLNLFVYYLYYVSTGLTMFYTIRLLMYLMVNDFNLLSIYNLYDEDFVMLKGMFLLLFMSLISGSFLSWMIFSYPYMIYLSFNMKMMVIYVSLIGMLLGYIISNMGLYSMNKFIMTYNLSIFLTMMWFLPGLSTYMMNYSFLSLGQKLLKNIDMGWGEIYKSQGIYNIIKNYSMIFYVYQLNNFKIFLFSFVLWMMIFIFMLML</sequence>
<dbReference type="GO" id="GO:0003954">
    <property type="term" value="F:NADH dehydrogenase activity"/>
    <property type="evidence" value="ECO:0007669"/>
    <property type="project" value="TreeGrafter"/>
</dbReference>
<dbReference type="EMBL" id="BK061227">
    <property type="protein sequence ID" value="DBA11259.1"/>
    <property type="molecule type" value="Genomic_DNA"/>
</dbReference>
<evidence type="ECO:0000256" key="1">
    <source>
        <dbReference type="ARBA" id="ARBA00003257"/>
    </source>
</evidence>
<feature type="transmembrane region" description="Helical" evidence="17">
    <location>
        <begin position="487"/>
        <end position="510"/>
    </location>
</feature>
<evidence type="ECO:0000256" key="11">
    <source>
        <dbReference type="ARBA" id="ARBA00022989"/>
    </source>
</evidence>
<evidence type="ECO:0000256" key="12">
    <source>
        <dbReference type="ARBA" id="ARBA00023027"/>
    </source>
</evidence>
<keyword evidence="10" id="KW-0249">Electron transport</keyword>
<geneLocation type="mitochondrion" evidence="21"/>
<feature type="domain" description="NADH-Ubiquinone oxidoreductase (complex I) chain 5 N-terminal" evidence="19">
    <location>
        <begin position="42"/>
        <end position="90"/>
    </location>
</feature>
<proteinExistence type="inferred from homology"/>
<keyword evidence="13 17" id="KW-0830">Ubiquinone</keyword>
<feature type="transmembrane region" description="Helical" evidence="17">
    <location>
        <begin position="425"/>
        <end position="445"/>
    </location>
</feature>
<accession>A0AA48P8S6</accession>
<dbReference type="Pfam" id="PF06455">
    <property type="entry name" value="NADH5_C"/>
    <property type="match status" value="1"/>
</dbReference>
<feature type="transmembrane region" description="Helical" evidence="17">
    <location>
        <begin position="244"/>
        <end position="266"/>
    </location>
</feature>
<dbReference type="GO" id="GO:0008137">
    <property type="term" value="F:NADH dehydrogenase (ubiquinone) activity"/>
    <property type="evidence" value="ECO:0007669"/>
    <property type="project" value="UniProtKB-EC"/>
</dbReference>
<dbReference type="GO" id="GO:0015990">
    <property type="term" value="P:electron transport coupled proton transport"/>
    <property type="evidence" value="ECO:0007669"/>
    <property type="project" value="TreeGrafter"/>
</dbReference>
<evidence type="ECO:0000259" key="19">
    <source>
        <dbReference type="Pfam" id="PF00662"/>
    </source>
</evidence>
<dbReference type="PANTHER" id="PTHR42829:SF2">
    <property type="entry name" value="NADH-UBIQUINONE OXIDOREDUCTASE CHAIN 5"/>
    <property type="match status" value="1"/>
</dbReference>
<evidence type="ECO:0000256" key="7">
    <source>
        <dbReference type="ARBA" id="ARBA00022692"/>
    </source>
</evidence>
<evidence type="ECO:0000313" key="21">
    <source>
        <dbReference type="EMBL" id="DBA11259.1"/>
    </source>
</evidence>
<keyword evidence="14 17" id="KW-0496">Mitochondrion</keyword>
<dbReference type="InterPro" id="IPR010934">
    <property type="entry name" value="NADH_DH_su5_C"/>
</dbReference>
<feature type="transmembrane region" description="Helical" evidence="17">
    <location>
        <begin position="451"/>
        <end position="475"/>
    </location>
</feature>
<reference evidence="21" key="1">
    <citation type="journal article" date="2022" name="Proc. R. Soc. B">
        <title>A global molecular phylogeny yields insights into the dispersal and invasion history of Junonia, a butterfly genus with remarkable dispersal abilities.</title>
        <authorList>
            <person name="Lalonde M.M.L."/>
            <person name="Marcus J.M."/>
        </authorList>
    </citation>
    <scope>NUCLEOTIDE SEQUENCE</scope>
    <source>
        <strain evidence="21">NVG-5659</strain>
    </source>
</reference>
<comment type="function">
    <text evidence="1">Core subunit of the mitochondrial membrane respiratory chain NADH dehydrogenase (Complex I) that is believed to belong to the minimal assembly required for catalysis. Complex I functions in the transfer of electrons from NADH to the respiratory chain. The immediate electron acceptor for the enzyme is believed to be ubiquinone.</text>
</comment>
<dbReference type="InterPro" id="IPR001516">
    <property type="entry name" value="Proton_antipo_N"/>
</dbReference>
<dbReference type="PRINTS" id="PR01434">
    <property type="entry name" value="NADHDHGNASE5"/>
</dbReference>
<feature type="domain" description="NADH dehydrogenase subunit 5 C-terminal" evidence="20">
    <location>
        <begin position="394"/>
        <end position="574"/>
    </location>
</feature>
<feature type="transmembrane region" description="Helical" evidence="17">
    <location>
        <begin position="218"/>
        <end position="238"/>
    </location>
</feature>
<keyword evidence="8" id="KW-0999">Mitochondrion inner membrane</keyword>
<keyword evidence="12 17" id="KW-0520">NAD</keyword>
<keyword evidence="6" id="KW-0679">Respiratory chain</keyword>
<feature type="transmembrane region" description="Helical" evidence="17">
    <location>
        <begin position="7"/>
        <end position="29"/>
    </location>
</feature>